<keyword evidence="1" id="KW-1133">Transmembrane helix</keyword>
<accession>A0ABQ6EX89</accession>
<comment type="caution">
    <text evidence="3">The sequence shown here is derived from an EMBL/GenBank/DDBJ whole genome shotgun (WGS) entry which is preliminary data.</text>
</comment>
<evidence type="ECO:0000313" key="3">
    <source>
        <dbReference type="EMBL" id="GLT17788.1"/>
    </source>
</evidence>
<sequence>MDYLDEETLVWNTDKSDSVDKNTEDSASHWVPVNASKQQYGLLSQFSNAENQLINISSELLAITLKISTLPEPQDVTTLRHQLASSINDIKSKGSELTYPVAVIDKLCFLYAVVLDELIVYSPWGEKRCWENKTLLSELFGMRNGGELFFSVAEKAIRQPQKLIDLLEVIYIFLNIGFKGQYRETGSEQLKKFIHQLEQMIAQYRPSTNIYCRTRVKQPKARKPTRRKRYLLTTLFFSTLIALSIGLTHFWYKETLPPRVRDFATLPSYSERYILSGEVKDIVFISQDDDLVSPPQKASKVEMLDALPPPSIKTSKTGWLVQLATFSSQQNADSFIKSLSPSAYLPTVEKIRSYYRVVVGTSSPQQAAEIKDWYLKKDSVKAIVVQRKTTRNDTKNTSEAPE</sequence>
<dbReference type="SUPFAM" id="SSF110997">
    <property type="entry name" value="Sporulation related repeat"/>
    <property type="match status" value="1"/>
</dbReference>
<dbReference type="Pfam" id="PF05036">
    <property type="entry name" value="SPOR"/>
    <property type="match status" value="1"/>
</dbReference>
<dbReference type="EMBL" id="BSPW01000026">
    <property type="protein sequence ID" value="GLT17788.1"/>
    <property type="molecule type" value="Genomic_DNA"/>
</dbReference>
<dbReference type="Gene3D" id="1.25.40.590">
    <property type="entry name" value="Type IV / VI secretion system, DotU"/>
    <property type="match status" value="1"/>
</dbReference>
<dbReference type="InterPro" id="IPR017732">
    <property type="entry name" value="T4/T6SS_DotU"/>
</dbReference>
<dbReference type="InterPro" id="IPR036680">
    <property type="entry name" value="SPOR-like_sf"/>
</dbReference>
<dbReference type="InterPro" id="IPR007730">
    <property type="entry name" value="SPOR-like_dom"/>
</dbReference>
<organism evidence="3 4">
    <name type="scientific">Vibrio zhanjiangensis</name>
    <dbReference type="NCBI Taxonomy" id="1046128"/>
    <lineage>
        <taxon>Bacteria</taxon>
        <taxon>Pseudomonadati</taxon>
        <taxon>Pseudomonadota</taxon>
        <taxon>Gammaproteobacteria</taxon>
        <taxon>Vibrionales</taxon>
        <taxon>Vibrionaceae</taxon>
        <taxon>Vibrio</taxon>
    </lineage>
</organism>
<dbReference type="PROSITE" id="PS51724">
    <property type="entry name" value="SPOR"/>
    <property type="match status" value="1"/>
</dbReference>
<reference evidence="4" key="1">
    <citation type="journal article" date="2019" name="Int. J. Syst. Evol. Microbiol.">
        <title>The Global Catalogue of Microorganisms (GCM) 10K type strain sequencing project: providing services to taxonomists for standard genome sequencing and annotation.</title>
        <authorList>
            <consortium name="The Broad Institute Genomics Platform"/>
            <consortium name="The Broad Institute Genome Sequencing Center for Infectious Disease"/>
            <person name="Wu L."/>
            <person name="Ma J."/>
        </authorList>
    </citation>
    <scope>NUCLEOTIDE SEQUENCE [LARGE SCALE GENOMIC DNA]</scope>
    <source>
        <strain evidence="4">NBRC 108723</strain>
    </source>
</reference>
<keyword evidence="1" id="KW-0472">Membrane</keyword>
<evidence type="ECO:0000256" key="1">
    <source>
        <dbReference type="SAM" id="Phobius"/>
    </source>
</evidence>
<dbReference type="RefSeq" id="WP_284191690.1">
    <property type="nucleotide sequence ID" value="NZ_BSPW01000026.1"/>
</dbReference>
<dbReference type="PANTHER" id="PTHR38033:SF1">
    <property type="entry name" value="DOTU FAMILY TYPE IV_VI SECRETION SYSTEM PROTEIN"/>
    <property type="match status" value="1"/>
</dbReference>
<dbReference type="Proteomes" id="UP001157138">
    <property type="component" value="Unassembled WGS sequence"/>
</dbReference>
<evidence type="ECO:0000259" key="2">
    <source>
        <dbReference type="PROSITE" id="PS51724"/>
    </source>
</evidence>
<evidence type="ECO:0000313" key="4">
    <source>
        <dbReference type="Proteomes" id="UP001157138"/>
    </source>
</evidence>
<dbReference type="InterPro" id="IPR038522">
    <property type="entry name" value="T4/T6SS_DotU_sf"/>
</dbReference>
<dbReference type="NCBIfam" id="NF038228">
    <property type="entry name" value="IcmH_DotU_IVB"/>
    <property type="match status" value="1"/>
</dbReference>
<feature type="domain" description="SPOR" evidence="2">
    <location>
        <begin position="313"/>
        <end position="388"/>
    </location>
</feature>
<name>A0ABQ6EX89_9VIBR</name>
<gene>
    <name evidence="3" type="ORF">GCM10007938_15660</name>
</gene>
<protein>
    <recommendedName>
        <fullName evidence="2">SPOR domain-containing protein</fullName>
    </recommendedName>
</protein>
<keyword evidence="4" id="KW-1185">Reference proteome</keyword>
<dbReference type="PANTHER" id="PTHR38033">
    <property type="entry name" value="MEMBRANE PROTEIN-RELATED"/>
    <property type="match status" value="1"/>
</dbReference>
<keyword evidence="1" id="KW-0812">Transmembrane</keyword>
<dbReference type="Pfam" id="PF09850">
    <property type="entry name" value="DotU"/>
    <property type="match status" value="1"/>
</dbReference>
<dbReference type="Gene3D" id="3.30.70.1070">
    <property type="entry name" value="Sporulation related repeat"/>
    <property type="match status" value="1"/>
</dbReference>
<feature type="transmembrane region" description="Helical" evidence="1">
    <location>
        <begin position="230"/>
        <end position="252"/>
    </location>
</feature>
<dbReference type="NCBIfam" id="TIGR03349">
    <property type="entry name" value="IV_VI_DotU"/>
    <property type="match status" value="1"/>
</dbReference>
<proteinExistence type="predicted"/>